<accession>A0A497EK07</accession>
<dbReference type="Proteomes" id="UP000278475">
    <property type="component" value="Unassembled WGS sequence"/>
</dbReference>
<dbReference type="EMBL" id="QMQV01000222">
    <property type="protein sequence ID" value="RLE45875.1"/>
    <property type="molecule type" value="Genomic_DNA"/>
</dbReference>
<dbReference type="SUPFAM" id="SSF51998">
    <property type="entry name" value="PFL-like glycyl radical enzymes"/>
    <property type="match status" value="1"/>
</dbReference>
<dbReference type="PANTHER" id="PTHR21075">
    <property type="entry name" value="ANAEROBIC RIBONUCLEOSIDE-TRIPHOSPHATE REDUCTASE"/>
    <property type="match status" value="1"/>
</dbReference>
<reference evidence="1 2" key="1">
    <citation type="submission" date="2018-06" db="EMBL/GenBank/DDBJ databases">
        <title>Extensive metabolic versatility and redundancy in microbially diverse, dynamic hydrothermal sediments.</title>
        <authorList>
            <person name="Dombrowski N."/>
            <person name="Teske A."/>
            <person name="Baker B.J."/>
        </authorList>
    </citation>
    <scope>NUCLEOTIDE SEQUENCE [LARGE SCALE GENOMIC DNA]</scope>
    <source>
        <strain evidence="1">B66_G16</strain>
    </source>
</reference>
<gene>
    <name evidence="1" type="ORF">DRJ31_10685</name>
</gene>
<dbReference type="GO" id="GO:0008998">
    <property type="term" value="F:ribonucleoside-triphosphate reductase (thioredoxin) activity"/>
    <property type="evidence" value="ECO:0007669"/>
    <property type="project" value="InterPro"/>
</dbReference>
<evidence type="ECO:0000313" key="1">
    <source>
        <dbReference type="EMBL" id="RLE45875.1"/>
    </source>
</evidence>
<protein>
    <submittedName>
        <fullName evidence="1">Anaerobic ribonucleoside-triphosphate reductase</fullName>
    </submittedName>
</protein>
<dbReference type="GO" id="GO:0006260">
    <property type="term" value="P:DNA replication"/>
    <property type="evidence" value="ECO:0007669"/>
    <property type="project" value="InterPro"/>
</dbReference>
<dbReference type="Gene3D" id="3.20.70.20">
    <property type="match status" value="1"/>
</dbReference>
<name>A0A497EK07_9CREN</name>
<dbReference type="PANTHER" id="PTHR21075:SF0">
    <property type="entry name" value="ANAEROBIC RIBONUCLEOSIDE-TRIPHOSPHATE REDUCTASE"/>
    <property type="match status" value="1"/>
</dbReference>
<dbReference type="Pfam" id="PF13597">
    <property type="entry name" value="NRDD"/>
    <property type="match status" value="1"/>
</dbReference>
<comment type="caution">
    <text evidence="1">The sequence shown here is derived from an EMBL/GenBank/DDBJ whole genome shotgun (WGS) entry which is preliminary data.</text>
</comment>
<sequence length="237" mass="27192">MKETGLKEEVAEKIAKEAEEEIKRMDLEFVSAPLVREVVCIKLLEHGLEEERKKYTRLGRPVYDVTQMIFTKDKENANTFYNPEFVHKELGSAISKEYALLHVIPLEASDAHMRGEIHIHTLEYFITRPFCFEHSMHYFLINGVKTDGRGIFTAVPKPPKHLDAAMMQLAKVLQMSQMVFSGGQGFDSFNVFLAPYAKGLSYEEIKQAVQYFIFELDMMNFSRGGQTAFTNVSLEFS</sequence>
<dbReference type="InterPro" id="IPR012833">
    <property type="entry name" value="NrdD"/>
</dbReference>
<proteinExistence type="predicted"/>
<dbReference type="GO" id="GO:0009265">
    <property type="term" value="P:2'-deoxyribonucleotide biosynthetic process"/>
    <property type="evidence" value="ECO:0007669"/>
    <property type="project" value="TreeGrafter"/>
</dbReference>
<feature type="non-terminal residue" evidence="1">
    <location>
        <position position="237"/>
    </location>
</feature>
<dbReference type="AlphaFoldDB" id="A0A497EK07"/>
<evidence type="ECO:0000313" key="2">
    <source>
        <dbReference type="Proteomes" id="UP000278475"/>
    </source>
</evidence>
<dbReference type="GO" id="GO:0031250">
    <property type="term" value="C:anaerobic ribonucleoside-triphosphate reductase complex"/>
    <property type="evidence" value="ECO:0007669"/>
    <property type="project" value="TreeGrafter"/>
</dbReference>
<organism evidence="1 2">
    <name type="scientific">Thermoproteota archaeon</name>
    <dbReference type="NCBI Taxonomy" id="2056631"/>
    <lineage>
        <taxon>Archaea</taxon>
        <taxon>Thermoproteota</taxon>
    </lineage>
</organism>
<dbReference type="GO" id="GO:0004748">
    <property type="term" value="F:ribonucleoside-diphosphate reductase activity, thioredoxin disulfide as acceptor"/>
    <property type="evidence" value="ECO:0007669"/>
    <property type="project" value="TreeGrafter"/>
</dbReference>